<dbReference type="Pfam" id="PF02502">
    <property type="entry name" value="LacAB_rpiB"/>
    <property type="match status" value="1"/>
</dbReference>
<evidence type="ECO:0000313" key="3">
    <source>
        <dbReference type="EMBL" id="EGF54437.1"/>
    </source>
</evidence>
<name>A0ABN0CRY3_9BACE</name>
<protein>
    <submittedName>
        <fullName evidence="3">Ribose-5-phosphate isomerase B</fullName>
    </submittedName>
</protein>
<dbReference type="SUPFAM" id="SSF89623">
    <property type="entry name" value="Ribose/Galactose isomerase RpiB/AlsB"/>
    <property type="match status" value="1"/>
</dbReference>
<dbReference type="PANTHER" id="PTHR30345:SF0">
    <property type="entry name" value="DNA DAMAGE-REPAIR_TOLERATION PROTEIN DRT102"/>
    <property type="match status" value="1"/>
</dbReference>
<dbReference type="EMBL" id="AFBM01000005">
    <property type="protein sequence ID" value="EGF54437.1"/>
    <property type="molecule type" value="Genomic_DNA"/>
</dbReference>
<dbReference type="NCBIfam" id="TIGR01120">
    <property type="entry name" value="rpiB"/>
    <property type="match status" value="1"/>
</dbReference>
<organism evidence="3 4">
    <name type="scientific">Bacteroides clarus YIT 12056</name>
    <dbReference type="NCBI Taxonomy" id="762984"/>
    <lineage>
        <taxon>Bacteria</taxon>
        <taxon>Pseudomonadati</taxon>
        <taxon>Bacteroidota</taxon>
        <taxon>Bacteroidia</taxon>
        <taxon>Bacteroidales</taxon>
        <taxon>Bacteroidaceae</taxon>
        <taxon>Bacteroides</taxon>
    </lineage>
</organism>
<keyword evidence="4" id="KW-1185">Reference proteome</keyword>
<dbReference type="InterPro" id="IPR004785">
    <property type="entry name" value="RpiB"/>
</dbReference>
<dbReference type="InterPro" id="IPR003500">
    <property type="entry name" value="RpiB_LacA_LacB"/>
</dbReference>
<dbReference type="PANTHER" id="PTHR30345">
    <property type="entry name" value="RIBOSE-5-PHOSPHATE ISOMERASE B"/>
    <property type="match status" value="1"/>
</dbReference>
<evidence type="ECO:0000256" key="2">
    <source>
        <dbReference type="ARBA" id="ARBA00023235"/>
    </source>
</evidence>
<dbReference type="Proteomes" id="UP000010321">
    <property type="component" value="Unassembled WGS sequence"/>
</dbReference>
<accession>A0ABN0CRY3</accession>
<proteinExistence type="inferred from homology"/>
<dbReference type="InterPro" id="IPR036569">
    <property type="entry name" value="RpiB_LacA_LacB_sf"/>
</dbReference>
<dbReference type="GO" id="GO:0016853">
    <property type="term" value="F:isomerase activity"/>
    <property type="evidence" value="ECO:0007669"/>
    <property type="project" value="UniProtKB-KW"/>
</dbReference>
<comment type="caution">
    <text evidence="3">The sequence shown here is derived from an EMBL/GenBank/DDBJ whole genome shotgun (WGS) entry which is preliminary data.</text>
</comment>
<sequence>MELSPAVLSLITLSLYFYMKTIGLCSDHAGFELKEYVRGWLEVKGWPYKDYGTYSAESCDYPDFAHQLAQAVEAGECYPGIAICGSGNGINMTLNKHQGVRAALCWTAEIAHLARQHNDANVLVMPGRFIGTEEADMIMTEFFNTAFEGGRHQRRIDKIPVQG</sequence>
<reference evidence="3 4" key="1">
    <citation type="submission" date="2011-02" db="EMBL/GenBank/DDBJ databases">
        <authorList>
            <person name="Weinstock G."/>
            <person name="Sodergren E."/>
            <person name="Clifton S."/>
            <person name="Fulton L."/>
            <person name="Fulton B."/>
            <person name="Courtney L."/>
            <person name="Fronick C."/>
            <person name="Harrison M."/>
            <person name="Strong C."/>
            <person name="Farmer C."/>
            <person name="Delahaunty K."/>
            <person name="Markovic C."/>
            <person name="Hall O."/>
            <person name="Minx P."/>
            <person name="Tomlinson C."/>
            <person name="Mitreva M."/>
            <person name="Hou S."/>
            <person name="Chen J."/>
            <person name="Wollam A."/>
            <person name="Pepin K.H."/>
            <person name="Johnson M."/>
            <person name="Bhonagiri V."/>
            <person name="Zhang X."/>
            <person name="Suruliraj S."/>
            <person name="Warren W."/>
            <person name="Chinwalla A."/>
            <person name="Mardis E.R."/>
            <person name="Wilson R.K."/>
        </authorList>
    </citation>
    <scope>NUCLEOTIDE SEQUENCE [LARGE SCALE GENOMIC DNA]</scope>
    <source>
        <strain evidence="3 4">YIT 12056</strain>
    </source>
</reference>
<comment type="similarity">
    <text evidence="1">Belongs to the LacAB/RpiB family.</text>
</comment>
<keyword evidence="2 3" id="KW-0413">Isomerase</keyword>
<gene>
    <name evidence="3" type="ORF">HMPREF9445_00391</name>
</gene>
<dbReference type="Gene3D" id="3.40.1400.10">
    <property type="entry name" value="Sugar-phosphate isomerase, RpiB/LacA/LacB"/>
    <property type="match status" value="1"/>
</dbReference>
<dbReference type="NCBIfam" id="TIGR00689">
    <property type="entry name" value="rpiB_lacA_lacB"/>
    <property type="match status" value="1"/>
</dbReference>
<evidence type="ECO:0000313" key="4">
    <source>
        <dbReference type="Proteomes" id="UP000010321"/>
    </source>
</evidence>
<evidence type="ECO:0000256" key="1">
    <source>
        <dbReference type="ARBA" id="ARBA00008754"/>
    </source>
</evidence>
<dbReference type="NCBIfam" id="NF004051">
    <property type="entry name" value="PRK05571.1"/>
    <property type="match status" value="1"/>
</dbReference>
<dbReference type="PIRSF" id="PIRSF005384">
    <property type="entry name" value="RpiB_LacA_B"/>
    <property type="match status" value="1"/>
</dbReference>